<accession>A0ACC7PI65</accession>
<reference evidence="1" key="1">
    <citation type="submission" date="2022-11" db="EMBL/GenBank/DDBJ databases">
        <title>Draft genome sequences of strains of Pseudomonas imrae sp. nov.</title>
        <authorList>
            <person name="Salva Serra F."/>
            <person name="Nimje P."/>
            <person name="Moore E.R.B."/>
            <person name="Marathe N.P."/>
        </authorList>
    </citation>
    <scope>NUCLEOTIDE SEQUENCE</scope>
    <source>
        <strain evidence="1">15FMM2</strain>
    </source>
</reference>
<proteinExistence type="predicted"/>
<dbReference type="Proteomes" id="UP001637618">
    <property type="component" value="Unassembled WGS sequence"/>
</dbReference>
<protein>
    <submittedName>
        <fullName evidence="1">Uncharacterized protein</fullName>
    </submittedName>
</protein>
<keyword evidence="2" id="KW-1185">Reference proteome</keyword>
<organism evidence="1 2">
    <name type="scientific">Pseudomonas imrae</name>
    <dbReference type="NCBI Taxonomy" id="2992837"/>
    <lineage>
        <taxon>Bacteria</taxon>
        <taxon>Pseudomonadati</taxon>
        <taxon>Pseudomonadota</taxon>
        <taxon>Gammaproteobacteria</taxon>
        <taxon>Pseudomonadales</taxon>
        <taxon>Pseudomonadaceae</taxon>
        <taxon>Pseudomonas</taxon>
    </lineage>
</organism>
<name>A0ACC7PI65_9PSED</name>
<evidence type="ECO:0000313" key="2">
    <source>
        <dbReference type="Proteomes" id="UP001637618"/>
    </source>
</evidence>
<dbReference type="EMBL" id="JAPEQY010000014">
    <property type="protein sequence ID" value="MFO2479280.1"/>
    <property type="molecule type" value="Genomic_DNA"/>
</dbReference>
<sequence length="61" mass="6887">MSKFARRTWNLVVNSLRVYHVWKYLRDSFDDRKGLISGSRPGFGQGGFFAFCARASTPGNG</sequence>
<evidence type="ECO:0000313" key="1">
    <source>
        <dbReference type="EMBL" id="MFO2479280.1"/>
    </source>
</evidence>
<gene>
    <name evidence="1" type="ORF">OOJ96_17900</name>
</gene>
<comment type="caution">
    <text evidence="1">The sequence shown here is derived from an EMBL/GenBank/DDBJ whole genome shotgun (WGS) entry which is preliminary data.</text>
</comment>